<evidence type="ECO:0000313" key="2">
    <source>
        <dbReference type="EMBL" id="CAF1323736.1"/>
    </source>
</evidence>
<gene>
    <name evidence="3" type="ORF">JXQ802_LOCUS46869</name>
    <name evidence="2" type="ORF">PYM288_LOCUS31049</name>
</gene>
<feature type="transmembrane region" description="Helical" evidence="1">
    <location>
        <begin position="124"/>
        <end position="142"/>
    </location>
</feature>
<dbReference type="Proteomes" id="UP000663870">
    <property type="component" value="Unassembled WGS sequence"/>
</dbReference>
<organism evidence="3 4">
    <name type="scientific">Rotaria sordida</name>
    <dbReference type="NCBI Taxonomy" id="392033"/>
    <lineage>
        <taxon>Eukaryota</taxon>
        <taxon>Metazoa</taxon>
        <taxon>Spiralia</taxon>
        <taxon>Gnathifera</taxon>
        <taxon>Rotifera</taxon>
        <taxon>Eurotatoria</taxon>
        <taxon>Bdelloidea</taxon>
        <taxon>Philodinida</taxon>
        <taxon>Philodinidae</taxon>
        <taxon>Rotaria</taxon>
    </lineage>
</organism>
<feature type="transmembrane region" description="Helical" evidence="1">
    <location>
        <begin position="38"/>
        <end position="56"/>
    </location>
</feature>
<evidence type="ECO:0000313" key="4">
    <source>
        <dbReference type="Proteomes" id="UP000663870"/>
    </source>
</evidence>
<name>A0A815ZVH5_9BILA</name>
<feature type="transmembrane region" description="Helical" evidence="1">
    <location>
        <begin position="62"/>
        <end position="80"/>
    </location>
</feature>
<sequence length="167" mass="19123">MIRNLFVQIILSLSTINYTITIHSRNNGTIIIIINDKFIIYVMAIRFGVKSCVYVVREMFFIFMYLILPLLTYFLQCYLASQENDKRRFIVKYERLPEGFLGVIIAIDGIRSNDQLFDFISAKMTKLLGVAIGIASFIASFVDIFDYAHFLIAGGTHIVLSGCLCFF</sequence>
<keyword evidence="1" id="KW-1133">Transmembrane helix</keyword>
<evidence type="ECO:0000256" key="1">
    <source>
        <dbReference type="SAM" id="Phobius"/>
    </source>
</evidence>
<keyword evidence="4" id="KW-1185">Reference proteome</keyword>
<dbReference type="EMBL" id="CAJNOL010004402">
    <property type="protein sequence ID" value="CAF1587365.1"/>
    <property type="molecule type" value="Genomic_DNA"/>
</dbReference>
<accession>A0A815ZVH5</accession>
<proteinExistence type="predicted"/>
<protein>
    <submittedName>
        <fullName evidence="3">Uncharacterized protein</fullName>
    </submittedName>
</protein>
<comment type="caution">
    <text evidence="3">The sequence shown here is derived from an EMBL/GenBank/DDBJ whole genome shotgun (WGS) entry which is preliminary data.</text>
</comment>
<keyword evidence="1" id="KW-0812">Transmembrane</keyword>
<evidence type="ECO:0000313" key="3">
    <source>
        <dbReference type="EMBL" id="CAF1587365.1"/>
    </source>
</evidence>
<reference evidence="3" key="1">
    <citation type="submission" date="2021-02" db="EMBL/GenBank/DDBJ databases">
        <authorList>
            <person name="Nowell W R."/>
        </authorList>
    </citation>
    <scope>NUCLEOTIDE SEQUENCE</scope>
</reference>
<dbReference type="AlphaFoldDB" id="A0A815ZVH5"/>
<dbReference type="EMBL" id="CAJNOH010003109">
    <property type="protein sequence ID" value="CAF1323736.1"/>
    <property type="molecule type" value="Genomic_DNA"/>
</dbReference>
<dbReference type="Proteomes" id="UP000663854">
    <property type="component" value="Unassembled WGS sequence"/>
</dbReference>
<keyword evidence="1" id="KW-0472">Membrane</keyword>